<dbReference type="SUPFAM" id="SSF53335">
    <property type="entry name" value="S-adenosyl-L-methionine-dependent methyltransferases"/>
    <property type="match status" value="1"/>
</dbReference>
<dbReference type="InterPro" id="IPR013691">
    <property type="entry name" value="MeTrfase_14"/>
</dbReference>
<evidence type="ECO:0000259" key="1">
    <source>
        <dbReference type="Pfam" id="PF08484"/>
    </source>
</evidence>
<dbReference type="Gene3D" id="3.40.50.150">
    <property type="entry name" value="Vaccinia Virus protein VP39"/>
    <property type="match status" value="1"/>
</dbReference>
<protein>
    <recommendedName>
        <fullName evidence="1">C-methyltransferase domain-containing protein</fullName>
    </recommendedName>
</protein>
<name>A0A382S0J9_9ZZZZ</name>
<proteinExistence type="predicted"/>
<feature type="non-terminal residue" evidence="2">
    <location>
        <position position="1"/>
    </location>
</feature>
<dbReference type="InterPro" id="IPR029063">
    <property type="entry name" value="SAM-dependent_MTases_sf"/>
</dbReference>
<dbReference type="AlphaFoldDB" id="A0A382S0J9"/>
<evidence type="ECO:0000313" key="2">
    <source>
        <dbReference type="EMBL" id="SVD02698.1"/>
    </source>
</evidence>
<dbReference type="Pfam" id="PF08484">
    <property type="entry name" value="Methyltransf_14"/>
    <property type="match status" value="1"/>
</dbReference>
<gene>
    <name evidence="2" type="ORF">METZ01_LOCUS355552</name>
</gene>
<dbReference type="EMBL" id="UINC01125102">
    <property type="protein sequence ID" value="SVD02698.1"/>
    <property type="molecule type" value="Genomic_DNA"/>
</dbReference>
<dbReference type="CDD" id="cd02440">
    <property type="entry name" value="AdoMet_MTases"/>
    <property type="match status" value="1"/>
</dbReference>
<sequence>HAYVCEACYLVQLEEIQSPKEIFQNYAYFSSYSSTWLKHCQDYVSRAIKRLDLDKKKQVIEIGSNDGCLLSFFKEKEIPVLGIEPAKNVAKNAEASGIPTINKFFNSQLAQELASTQKQADLLIGNNVLAHVPNLNDFIASLKIILKPKGVITLEFPSLLELMEHNQFDTIYHEHFSYFSYLTIEKIFAHHGLCLFDVEELKIHGGSFRIYIQHQKNSDNYISDNISRVKLREKNHRLDKLDSYHNFSRKVEAIKYQLRQFLTKTKKSGKSIVAYGAPAKGNTLLNYCGIGADLIDYTVDLNPHKQGRFLPGTHIP</sequence>
<feature type="non-terminal residue" evidence="2">
    <location>
        <position position="316"/>
    </location>
</feature>
<dbReference type="PANTHER" id="PTHR43861:SF5">
    <property type="entry name" value="BLL5978 PROTEIN"/>
    <property type="match status" value="1"/>
</dbReference>
<organism evidence="2">
    <name type="scientific">marine metagenome</name>
    <dbReference type="NCBI Taxonomy" id="408172"/>
    <lineage>
        <taxon>unclassified sequences</taxon>
        <taxon>metagenomes</taxon>
        <taxon>ecological metagenomes</taxon>
    </lineage>
</organism>
<dbReference type="Pfam" id="PF13489">
    <property type="entry name" value="Methyltransf_23"/>
    <property type="match status" value="1"/>
</dbReference>
<reference evidence="2" key="1">
    <citation type="submission" date="2018-05" db="EMBL/GenBank/DDBJ databases">
        <authorList>
            <person name="Lanie J.A."/>
            <person name="Ng W.-L."/>
            <person name="Kazmierczak K.M."/>
            <person name="Andrzejewski T.M."/>
            <person name="Davidsen T.M."/>
            <person name="Wayne K.J."/>
            <person name="Tettelin H."/>
            <person name="Glass J.I."/>
            <person name="Rusch D."/>
            <person name="Podicherti R."/>
            <person name="Tsui H.-C.T."/>
            <person name="Winkler M.E."/>
        </authorList>
    </citation>
    <scope>NUCLEOTIDE SEQUENCE</scope>
</reference>
<dbReference type="Gene3D" id="3.40.50.720">
    <property type="entry name" value="NAD(P)-binding Rossmann-like Domain"/>
    <property type="match status" value="1"/>
</dbReference>
<accession>A0A382S0J9</accession>
<feature type="domain" description="C-methyltransferase" evidence="1">
    <location>
        <begin position="203"/>
        <end position="316"/>
    </location>
</feature>
<dbReference type="PANTHER" id="PTHR43861">
    <property type="entry name" value="TRANS-ACONITATE 2-METHYLTRANSFERASE-RELATED"/>
    <property type="match status" value="1"/>
</dbReference>